<dbReference type="AlphaFoldDB" id="A0A6G1GW49"/>
<evidence type="ECO:0000313" key="1">
    <source>
        <dbReference type="EMBL" id="KAF1985186.1"/>
    </source>
</evidence>
<evidence type="ECO:0000313" key="2">
    <source>
        <dbReference type="Proteomes" id="UP000800041"/>
    </source>
</evidence>
<keyword evidence="2" id="KW-1185">Reference proteome</keyword>
<dbReference type="Proteomes" id="UP000800041">
    <property type="component" value="Unassembled WGS sequence"/>
</dbReference>
<accession>A0A6G1GW49</accession>
<protein>
    <submittedName>
        <fullName evidence="1">Uncharacterized protein</fullName>
    </submittedName>
</protein>
<proteinExistence type="predicted"/>
<reference evidence="1" key="1">
    <citation type="journal article" date="2020" name="Stud. Mycol.">
        <title>101 Dothideomycetes genomes: a test case for predicting lifestyles and emergence of pathogens.</title>
        <authorList>
            <person name="Haridas S."/>
            <person name="Albert R."/>
            <person name="Binder M."/>
            <person name="Bloem J."/>
            <person name="Labutti K."/>
            <person name="Salamov A."/>
            <person name="Andreopoulos B."/>
            <person name="Baker S."/>
            <person name="Barry K."/>
            <person name="Bills G."/>
            <person name="Bluhm B."/>
            <person name="Cannon C."/>
            <person name="Castanera R."/>
            <person name="Culley D."/>
            <person name="Daum C."/>
            <person name="Ezra D."/>
            <person name="Gonzalez J."/>
            <person name="Henrissat B."/>
            <person name="Kuo A."/>
            <person name="Liang C."/>
            <person name="Lipzen A."/>
            <person name="Lutzoni F."/>
            <person name="Magnuson J."/>
            <person name="Mondo S."/>
            <person name="Nolan M."/>
            <person name="Ohm R."/>
            <person name="Pangilinan J."/>
            <person name="Park H.-J."/>
            <person name="Ramirez L."/>
            <person name="Alfaro M."/>
            <person name="Sun H."/>
            <person name="Tritt A."/>
            <person name="Yoshinaga Y."/>
            <person name="Zwiers L.-H."/>
            <person name="Turgeon B."/>
            <person name="Goodwin S."/>
            <person name="Spatafora J."/>
            <person name="Crous P."/>
            <person name="Grigoriev I."/>
        </authorList>
    </citation>
    <scope>NUCLEOTIDE SEQUENCE</scope>
    <source>
        <strain evidence="1">CBS 113979</strain>
    </source>
</reference>
<organism evidence="1 2">
    <name type="scientific">Aulographum hederae CBS 113979</name>
    <dbReference type="NCBI Taxonomy" id="1176131"/>
    <lineage>
        <taxon>Eukaryota</taxon>
        <taxon>Fungi</taxon>
        <taxon>Dikarya</taxon>
        <taxon>Ascomycota</taxon>
        <taxon>Pezizomycotina</taxon>
        <taxon>Dothideomycetes</taxon>
        <taxon>Pleosporomycetidae</taxon>
        <taxon>Aulographales</taxon>
        <taxon>Aulographaceae</taxon>
    </lineage>
</organism>
<name>A0A6G1GW49_9PEZI</name>
<sequence>MGSQRESDVSKDRFSLQGYFDNRTTSTSQGGAGPHGRVLSRYLSQHRKPASFGASFGASPTEPWLLAARAGTISTYLGTRCRYCTHAASCASPITPSQLLSILPLSCPPRRRHTSCHCYSPPRLSSVSSPSFAPRRAHPQTVPDCCTDLTQPNGGADLASCTAHVNC</sequence>
<dbReference type="EMBL" id="ML977163">
    <property type="protein sequence ID" value="KAF1985186.1"/>
    <property type="molecule type" value="Genomic_DNA"/>
</dbReference>
<gene>
    <name evidence="1" type="ORF">K402DRAFT_111652</name>
</gene>